<dbReference type="Proteomes" id="UP001211689">
    <property type="component" value="Unassembled WGS sequence"/>
</dbReference>
<sequence length="211" mass="21575">MKKLVFAPLVLAFAANTALAANSVDLRVTGTITPAACNISSTGGGNFDFGSLSAQELNATATTPWGELRNDLSITCSGATLVGIKALDNRAGTAADSQSRSFGLGLDSQGNKIGFYHITTTATPTVNGSAGSSTRSQDNGATWATNASAAITTDQNHIVSWNAAGSPDDPVPVTSVSQTIRVNVHIAPENTLDTSSDITLDGSATIELVYL</sequence>
<organism evidence="2 3">
    <name type="scientific">Metapseudomonas resinovorans</name>
    <name type="common">Pseudomonas resinovorans</name>
    <dbReference type="NCBI Taxonomy" id="53412"/>
    <lineage>
        <taxon>Bacteria</taxon>
        <taxon>Pseudomonadati</taxon>
        <taxon>Pseudomonadota</taxon>
        <taxon>Gammaproteobacteria</taxon>
        <taxon>Pseudomonadales</taxon>
        <taxon>Pseudomonadaceae</taxon>
        <taxon>Metapseudomonas</taxon>
    </lineage>
</organism>
<proteinExistence type="predicted"/>
<gene>
    <name evidence="2" type="ORF">NNO07_26990</name>
</gene>
<dbReference type="InterPro" id="IPR010546">
    <property type="entry name" value="DUF1120"/>
</dbReference>
<keyword evidence="1" id="KW-0732">Signal</keyword>
<evidence type="ECO:0000313" key="3">
    <source>
        <dbReference type="Proteomes" id="UP001211689"/>
    </source>
</evidence>
<feature type="signal peptide" evidence="1">
    <location>
        <begin position="1"/>
        <end position="20"/>
    </location>
</feature>
<reference evidence="2 3" key="1">
    <citation type="submission" date="2022-07" db="EMBL/GenBank/DDBJ databases">
        <title>Genome Analysis of Selected Gammaproteobacteria from Nigerian Food snails.</title>
        <authorList>
            <person name="Okafor A.C."/>
        </authorList>
    </citation>
    <scope>NUCLEOTIDE SEQUENCE [LARGE SCALE GENOMIC DNA]</scope>
    <source>
        <strain evidence="2 3">Awg 2</strain>
    </source>
</reference>
<accession>A0ABT4YDM8</accession>
<evidence type="ECO:0000256" key="1">
    <source>
        <dbReference type="SAM" id="SignalP"/>
    </source>
</evidence>
<dbReference type="Pfam" id="PF06551">
    <property type="entry name" value="DUF1120"/>
    <property type="match status" value="1"/>
</dbReference>
<protein>
    <submittedName>
        <fullName evidence="2">DUF1120 domain-containing protein</fullName>
    </submittedName>
</protein>
<evidence type="ECO:0000313" key="2">
    <source>
        <dbReference type="EMBL" id="MDA8486729.1"/>
    </source>
</evidence>
<keyword evidence="3" id="KW-1185">Reference proteome</keyword>
<comment type="caution">
    <text evidence="2">The sequence shown here is derived from an EMBL/GenBank/DDBJ whole genome shotgun (WGS) entry which is preliminary data.</text>
</comment>
<dbReference type="InterPro" id="IPR036937">
    <property type="entry name" value="Adhesion_dom_fimbrial_sf"/>
</dbReference>
<feature type="chain" id="PRO_5047451906" evidence="1">
    <location>
        <begin position="21"/>
        <end position="211"/>
    </location>
</feature>
<dbReference type="Gene3D" id="2.60.40.1090">
    <property type="entry name" value="Fimbrial-type adhesion domain"/>
    <property type="match status" value="1"/>
</dbReference>
<dbReference type="EMBL" id="JANEWF010000061">
    <property type="protein sequence ID" value="MDA8486729.1"/>
    <property type="molecule type" value="Genomic_DNA"/>
</dbReference>
<dbReference type="RefSeq" id="WP_271472535.1">
    <property type="nucleotide sequence ID" value="NZ_JANEWF010000061.1"/>
</dbReference>
<name>A0ABT4YDM8_METRE</name>